<sequence>MVAVVKELSHEAATLLTISSPHHEDHQLGVRVSTIECAAQVGPPSPLLLNLSQPMSLAKLFPQIVLIAPKPREDGKTKKLS</sequence>
<keyword evidence="2" id="KW-1185">Reference proteome</keyword>
<protein>
    <submittedName>
        <fullName evidence="1">Uncharacterized protein</fullName>
    </submittedName>
</protein>
<dbReference type="Proteomes" id="UP001497522">
    <property type="component" value="Chromosome 7"/>
</dbReference>
<organism evidence="1 2">
    <name type="scientific">Sphagnum jensenii</name>
    <dbReference type="NCBI Taxonomy" id="128206"/>
    <lineage>
        <taxon>Eukaryota</taxon>
        <taxon>Viridiplantae</taxon>
        <taxon>Streptophyta</taxon>
        <taxon>Embryophyta</taxon>
        <taxon>Bryophyta</taxon>
        <taxon>Sphagnophytina</taxon>
        <taxon>Sphagnopsida</taxon>
        <taxon>Sphagnales</taxon>
        <taxon>Sphagnaceae</taxon>
        <taxon>Sphagnum</taxon>
    </lineage>
</organism>
<accession>A0ABP1BUI6</accession>
<gene>
    <name evidence="1" type="ORF">CSSPJE1EN2_LOCUS21468</name>
</gene>
<reference evidence="1" key="1">
    <citation type="submission" date="2024-03" db="EMBL/GenBank/DDBJ databases">
        <authorList>
            <consortium name="ELIXIR-Norway"/>
            <consortium name="Elixir Norway"/>
        </authorList>
    </citation>
    <scope>NUCLEOTIDE SEQUENCE</scope>
</reference>
<proteinExistence type="predicted"/>
<name>A0ABP1BUI6_9BRYO</name>
<evidence type="ECO:0000313" key="1">
    <source>
        <dbReference type="EMBL" id="CAK9879979.1"/>
    </source>
</evidence>
<evidence type="ECO:0000313" key="2">
    <source>
        <dbReference type="Proteomes" id="UP001497522"/>
    </source>
</evidence>
<dbReference type="EMBL" id="OZ023708">
    <property type="protein sequence ID" value="CAK9879979.1"/>
    <property type="molecule type" value="Genomic_DNA"/>
</dbReference>